<sequence>STSKIPSWFLVGGDKKPVLFLSSTIILIIKASFGCLNVKMSSLSLNVGKQITFFIKVASSMNAFSSVTGLNSIIFR</sequence>
<feature type="non-terminal residue" evidence="2">
    <location>
        <position position="1"/>
    </location>
</feature>
<keyword evidence="1" id="KW-0472">Membrane</keyword>
<reference evidence="2 3" key="1">
    <citation type="submission" date="2015-04" db="EMBL/GenBank/DDBJ databases">
        <authorList>
            <person name="Syromyatnikov M.Y."/>
            <person name="Popov V.N."/>
        </authorList>
    </citation>
    <scope>NUCLEOTIDE SEQUENCE [LARGE SCALE GENOMIC DNA]</scope>
</reference>
<keyword evidence="1" id="KW-0812">Transmembrane</keyword>
<name>A0A1J1ITT3_9DIPT</name>
<accession>A0A1J1ITT3</accession>
<dbReference type="AlphaFoldDB" id="A0A1J1ITT3"/>
<feature type="transmembrane region" description="Helical" evidence="1">
    <location>
        <begin position="18"/>
        <end position="36"/>
    </location>
</feature>
<keyword evidence="1" id="KW-1133">Transmembrane helix</keyword>
<proteinExistence type="predicted"/>
<gene>
    <name evidence="2" type="ORF">CLUMA_CG016597</name>
</gene>
<evidence type="ECO:0000313" key="3">
    <source>
        <dbReference type="Proteomes" id="UP000183832"/>
    </source>
</evidence>
<organism evidence="2 3">
    <name type="scientific">Clunio marinus</name>
    <dbReference type="NCBI Taxonomy" id="568069"/>
    <lineage>
        <taxon>Eukaryota</taxon>
        <taxon>Metazoa</taxon>
        <taxon>Ecdysozoa</taxon>
        <taxon>Arthropoda</taxon>
        <taxon>Hexapoda</taxon>
        <taxon>Insecta</taxon>
        <taxon>Pterygota</taxon>
        <taxon>Neoptera</taxon>
        <taxon>Endopterygota</taxon>
        <taxon>Diptera</taxon>
        <taxon>Nematocera</taxon>
        <taxon>Chironomoidea</taxon>
        <taxon>Chironomidae</taxon>
        <taxon>Clunio</taxon>
    </lineage>
</organism>
<keyword evidence="3" id="KW-1185">Reference proteome</keyword>
<evidence type="ECO:0000256" key="1">
    <source>
        <dbReference type="SAM" id="Phobius"/>
    </source>
</evidence>
<dbReference type="EMBL" id="CVRI01000059">
    <property type="protein sequence ID" value="CRL03659.1"/>
    <property type="molecule type" value="Genomic_DNA"/>
</dbReference>
<protein>
    <submittedName>
        <fullName evidence="2">CLUMA_CG016597, isoform A</fullName>
    </submittedName>
</protein>
<evidence type="ECO:0000313" key="2">
    <source>
        <dbReference type="EMBL" id="CRL03659.1"/>
    </source>
</evidence>
<dbReference type="Proteomes" id="UP000183832">
    <property type="component" value="Unassembled WGS sequence"/>
</dbReference>